<dbReference type="EMBL" id="KN824899">
    <property type="protein sequence ID" value="KIK98286.1"/>
    <property type="molecule type" value="Genomic_DNA"/>
</dbReference>
<reference evidence="3" key="2">
    <citation type="submission" date="2015-01" db="EMBL/GenBank/DDBJ databases">
        <title>Evolutionary Origins and Diversification of the Mycorrhizal Mutualists.</title>
        <authorList>
            <consortium name="DOE Joint Genome Institute"/>
            <consortium name="Mycorrhizal Genomics Consortium"/>
            <person name="Kohler A."/>
            <person name="Kuo A."/>
            <person name="Nagy L.G."/>
            <person name="Floudas D."/>
            <person name="Copeland A."/>
            <person name="Barry K.W."/>
            <person name="Cichocki N."/>
            <person name="Veneault-Fourrey C."/>
            <person name="LaButti K."/>
            <person name="Lindquist E.A."/>
            <person name="Lipzen A."/>
            <person name="Lundell T."/>
            <person name="Morin E."/>
            <person name="Murat C."/>
            <person name="Riley R."/>
            <person name="Ohm R."/>
            <person name="Sun H."/>
            <person name="Tunlid A."/>
            <person name="Henrissat B."/>
            <person name="Grigoriev I.V."/>
            <person name="Hibbett D.S."/>
            <person name="Martin F."/>
        </authorList>
    </citation>
    <scope>NUCLEOTIDE SEQUENCE [LARGE SCALE GENOMIC DNA]</scope>
    <source>
        <strain evidence="3">Ve08.2h10</strain>
    </source>
</reference>
<evidence type="ECO:0000313" key="2">
    <source>
        <dbReference type="EMBL" id="KIK98286.1"/>
    </source>
</evidence>
<evidence type="ECO:0000256" key="1">
    <source>
        <dbReference type="SAM" id="MobiDB-lite"/>
    </source>
</evidence>
<sequence>MFDVAFVDINLLVNPHMAASASAQQSEAQVDPGCRSSEKRETDRKTSSLHKPFRAVDP</sequence>
<dbReference type="InParanoid" id="A0A0D0E2M1"/>
<feature type="compositionally biased region" description="Basic residues" evidence="1">
    <location>
        <begin position="47"/>
        <end position="58"/>
    </location>
</feature>
<dbReference type="AlphaFoldDB" id="A0A0D0E2M1"/>
<proteinExistence type="predicted"/>
<feature type="compositionally biased region" description="Low complexity" evidence="1">
    <location>
        <begin position="18"/>
        <end position="29"/>
    </location>
</feature>
<organism evidence="2 3">
    <name type="scientific">Paxillus rubicundulus Ve08.2h10</name>
    <dbReference type="NCBI Taxonomy" id="930991"/>
    <lineage>
        <taxon>Eukaryota</taxon>
        <taxon>Fungi</taxon>
        <taxon>Dikarya</taxon>
        <taxon>Basidiomycota</taxon>
        <taxon>Agaricomycotina</taxon>
        <taxon>Agaricomycetes</taxon>
        <taxon>Agaricomycetidae</taxon>
        <taxon>Boletales</taxon>
        <taxon>Paxilineae</taxon>
        <taxon>Paxillaceae</taxon>
        <taxon>Paxillus</taxon>
    </lineage>
</organism>
<dbReference type="Proteomes" id="UP000054538">
    <property type="component" value="Unassembled WGS sequence"/>
</dbReference>
<dbReference type="HOGENOM" id="CLU_2979794_0_0_1"/>
<protein>
    <submittedName>
        <fullName evidence="2">Uncharacterized protein</fullName>
    </submittedName>
</protein>
<name>A0A0D0E2M1_9AGAM</name>
<reference evidence="2 3" key="1">
    <citation type="submission" date="2014-04" db="EMBL/GenBank/DDBJ databases">
        <authorList>
            <consortium name="DOE Joint Genome Institute"/>
            <person name="Kuo A."/>
            <person name="Kohler A."/>
            <person name="Jargeat P."/>
            <person name="Nagy L.G."/>
            <person name="Floudas D."/>
            <person name="Copeland A."/>
            <person name="Barry K.W."/>
            <person name="Cichocki N."/>
            <person name="Veneault-Fourrey C."/>
            <person name="LaButti K."/>
            <person name="Lindquist E.A."/>
            <person name="Lipzen A."/>
            <person name="Lundell T."/>
            <person name="Morin E."/>
            <person name="Murat C."/>
            <person name="Sun H."/>
            <person name="Tunlid A."/>
            <person name="Henrissat B."/>
            <person name="Grigoriev I.V."/>
            <person name="Hibbett D.S."/>
            <person name="Martin F."/>
            <person name="Nordberg H.P."/>
            <person name="Cantor M.N."/>
            <person name="Hua S.X."/>
        </authorList>
    </citation>
    <scope>NUCLEOTIDE SEQUENCE [LARGE SCALE GENOMIC DNA]</scope>
    <source>
        <strain evidence="2 3">Ve08.2h10</strain>
    </source>
</reference>
<feature type="region of interest" description="Disordered" evidence="1">
    <location>
        <begin position="18"/>
        <end position="58"/>
    </location>
</feature>
<evidence type="ECO:0000313" key="3">
    <source>
        <dbReference type="Proteomes" id="UP000054538"/>
    </source>
</evidence>
<feature type="compositionally biased region" description="Basic and acidic residues" evidence="1">
    <location>
        <begin position="36"/>
        <end position="46"/>
    </location>
</feature>
<keyword evidence="3" id="KW-1185">Reference proteome</keyword>
<accession>A0A0D0E2M1</accession>
<gene>
    <name evidence="2" type="ORF">PAXRUDRAFT_9655</name>
</gene>